<dbReference type="RefSeq" id="WP_204448008.1">
    <property type="nucleotide sequence ID" value="NZ_JACJKY010000026.1"/>
</dbReference>
<reference evidence="3" key="2">
    <citation type="journal article" date="2021" name="Sci. Rep.">
        <title>The distribution of antibiotic resistance genes in chicken gut microbiota commensals.</title>
        <authorList>
            <person name="Juricova H."/>
            <person name="Matiasovicova J."/>
            <person name="Kubasova T."/>
            <person name="Cejkova D."/>
            <person name="Rychlik I."/>
        </authorList>
    </citation>
    <scope>NUCLEOTIDE SEQUENCE</scope>
    <source>
        <strain evidence="3">An559</strain>
    </source>
</reference>
<dbReference type="GO" id="GO:0016740">
    <property type="term" value="F:transferase activity"/>
    <property type="evidence" value="ECO:0007669"/>
    <property type="project" value="UniProtKB-KW"/>
</dbReference>
<dbReference type="InterPro" id="IPR011762">
    <property type="entry name" value="COA_CT_N"/>
</dbReference>
<feature type="domain" description="CoA carboxyltransferase C-terminal" evidence="2">
    <location>
        <begin position="203"/>
        <end position="454"/>
    </location>
</feature>
<dbReference type="GO" id="GO:0004658">
    <property type="term" value="F:propionyl-CoA carboxylase activity"/>
    <property type="evidence" value="ECO:0007669"/>
    <property type="project" value="TreeGrafter"/>
</dbReference>
<dbReference type="PROSITE" id="PS50989">
    <property type="entry name" value="COA_CT_CTER"/>
    <property type="match status" value="1"/>
</dbReference>
<dbReference type="AlphaFoldDB" id="A0A938XAU6"/>
<protein>
    <submittedName>
        <fullName evidence="3">Carboxyl transferase</fullName>
    </submittedName>
</protein>
<dbReference type="Gene3D" id="3.90.226.10">
    <property type="entry name" value="2-enoyl-CoA Hydratase, Chain A, domain 1"/>
    <property type="match status" value="2"/>
</dbReference>
<dbReference type="InterPro" id="IPR011763">
    <property type="entry name" value="COA_CT_C"/>
</dbReference>
<dbReference type="PANTHER" id="PTHR43842">
    <property type="entry name" value="PROPIONYL-COA CARBOXYLASE BETA CHAIN"/>
    <property type="match status" value="1"/>
</dbReference>
<gene>
    <name evidence="3" type="ORF">H6A12_11470</name>
</gene>
<evidence type="ECO:0000313" key="4">
    <source>
        <dbReference type="Proteomes" id="UP000774750"/>
    </source>
</evidence>
<accession>A0A938XAU6</accession>
<feature type="domain" description="CoA carboxyltransferase N-terminal" evidence="1">
    <location>
        <begin position="1"/>
        <end position="234"/>
    </location>
</feature>
<evidence type="ECO:0000259" key="1">
    <source>
        <dbReference type="PROSITE" id="PS50980"/>
    </source>
</evidence>
<dbReference type="InterPro" id="IPR029045">
    <property type="entry name" value="ClpP/crotonase-like_dom_sf"/>
</dbReference>
<reference evidence="3" key="1">
    <citation type="submission" date="2020-08" db="EMBL/GenBank/DDBJ databases">
        <authorList>
            <person name="Cejkova D."/>
            <person name="Kubasova T."/>
            <person name="Jahodarova E."/>
            <person name="Rychlik I."/>
        </authorList>
    </citation>
    <scope>NUCLEOTIDE SEQUENCE</scope>
    <source>
        <strain evidence="3">An559</strain>
    </source>
</reference>
<dbReference type="PANTHER" id="PTHR43842:SF2">
    <property type="entry name" value="PROPIONYL-COA CARBOXYLASE BETA CHAIN, MITOCHONDRIAL"/>
    <property type="match status" value="1"/>
</dbReference>
<dbReference type="InterPro" id="IPR034733">
    <property type="entry name" value="AcCoA_carboxyl_beta"/>
</dbReference>
<proteinExistence type="predicted"/>
<keyword evidence="3" id="KW-0808">Transferase</keyword>
<dbReference type="EMBL" id="JACJKY010000026">
    <property type="protein sequence ID" value="MBM6921769.1"/>
    <property type="molecule type" value="Genomic_DNA"/>
</dbReference>
<organism evidence="3 4">
    <name type="scientific">Merdimmobilis hominis</name>
    <dbReference type="NCBI Taxonomy" id="2897707"/>
    <lineage>
        <taxon>Bacteria</taxon>
        <taxon>Bacillati</taxon>
        <taxon>Bacillota</taxon>
        <taxon>Clostridia</taxon>
        <taxon>Eubacteriales</taxon>
        <taxon>Oscillospiraceae</taxon>
        <taxon>Merdimmobilis</taxon>
    </lineage>
</organism>
<comment type="caution">
    <text evidence="3">The sequence shown here is derived from an EMBL/GenBank/DDBJ whole genome shotgun (WGS) entry which is preliminary data.</text>
</comment>
<name>A0A938XAU6_9FIRM</name>
<evidence type="ECO:0000313" key="3">
    <source>
        <dbReference type="EMBL" id="MBM6921769.1"/>
    </source>
</evidence>
<keyword evidence="4" id="KW-1185">Reference proteome</keyword>
<evidence type="ECO:0000259" key="2">
    <source>
        <dbReference type="PROSITE" id="PS50989"/>
    </source>
</evidence>
<sequence>MGSTNKIETLTALNASLKADNTARNRLLRLFDADSFVELDAFVKAGENEAGVVAGYGLVEGAVVYAFSQDVSADSGAVNAAHAKKIIKVYELAAKTGCPVVCVYDSKGAKISEGNDMLAAYSEMLACAGRISGVVPQIAVVLGTCAGASALLAGAADVLIMSENAELFLTAPFISAANGDSAEDAGSAKAAQSAGVASIVKADEDEALACARKVLTMLPQNNLASLPLFDFAESSEVLDAEGCPKKVVAAVADADSLVELYAGYANSMYTFLGTVAGATTGFVTTSKNNPIDANGCDKTARFVKMCDAFNIPVVTFVNSEGFVKDANVSVVKDAVRLAGAYAEATTPKISVLSGKAFGPAYLALGSKNANADVTIAWPQAVISALDPKTAVEFLWADRFKGTEDVKATREALREEFENTVASPFTAAADGHVEAVIAPEETRKALINLLDMLAGKRESTLPKKHMTF</sequence>
<dbReference type="Pfam" id="PF01039">
    <property type="entry name" value="Carboxyl_trans"/>
    <property type="match status" value="1"/>
</dbReference>
<dbReference type="SUPFAM" id="SSF52096">
    <property type="entry name" value="ClpP/crotonase"/>
    <property type="match status" value="2"/>
</dbReference>
<dbReference type="InterPro" id="IPR051047">
    <property type="entry name" value="AccD/PCCB"/>
</dbReference>
<dbReference type="PROSITE" id="PS50980">
    <property type="entry name" value="COA_CT_NTER"/>
    <property type="match status" value="1"/>
</dbReference>
<dbReference type="Proteomes" id="UP000774750">
    <property type="component" value="Unassembled WGS sequence"/>
</dbReference>